<evidence type="ECO:0000256" key="8">
    <source>
        <dbReference type="SAM" id="MobiDB-lite"/>
    </source>
</evidence>
<evidence type="ECO:0000256" key="1">
    <source>
        <dbReference type="ARBA" id="ARBA00008553"/>
    </source>
</evidence>
<dbReference type="PANTHER" id="PTHR11994">
    <property type="entry name" value="60S RIBOSOMAL PROTEIN L11-RELATED"/>
    <property type="match status" value="1"/>
</dbReference>
<comment type="similarity">
    <text evidence="1">Belongs to the universal ribosomal protein uL5 family.</text>
</comment>
<dbReference type="InterPro" id="IPR002132">
    <property type="entry name" value="Ribosomal_uL5"/>
</dbReference>
<gene>
    <name evidence="12" type="primary">RPL11_11</name>
    <name evidence="12" type="ORF">Zm00014a_000569</name>
</gene>
<feature type="domain" description="PPM-type phosphatase" evidence="10">
    <location>
        <begin position="138"/>
        <end position="178"/>
    </location>
</feature>
<dbReference type="ExpressionAtlas" id="A0A3L6FNK2">
    <property type="expression patterns" value="baseline and differential"/>
</dbReference>
<keyword evidence="5" id="KW-0687">Ribonucleoprotein</keyword>
<dbReference type="InterPro" id="IPR022803">
    <property type="entry name" value="Ribosomal_uL5_dom_sf"/>
</dbReference>
<dbReference type="Pfam" id="PF00481">
    <property type="entry name" value="PP2C"/>
    <property type="match status" value="1"/>
</dbReference>
<dbReference type="AlphaFoldDB" id="A0A3L6FNK2"/>
<dbReference type="InterPro" id="IPR001932">
    <property type="entry name" value="PPM-type_phosphatase-like_dom"/>
</dbReference>
<feature type="domain" description="Large ribosomal subunit protein uL5 N-terminal" evidence="9">
    <location>
        <begin position="414"/>
        <end position="467"/>
    </location>
</feature>
<name>A0A3L6FNK2_MAIZE</name>
<dbReference type="FunFam" id="3.30.1440.10:FF:000002">
    <property type="entry name" value="60S ribosomal protein L11"/>
    <property type="match status" value="1"/>
</dbReference>
<feature type="region of interest" description="Disordered" evidence="8">
    <location>
        <begin position="318"/>
        <end position="368"/>
    </location>
</feature>
<evidence type="ECO:0000256" key="2">
    <source>
        <dbReference type="ARBA" id="ARBA00011133"/>
    </source>
</evidence>
<dbReference type="GO" id="GO:0003735">
    <property type="term" value="F:structural constituent of ribosome"/>
    <property type="evidence" value="ECO:0007669"/>
    <property type="project" value="InterPro"/>
</dbReference>
<dbReference type="InterPro" id="IPR057266">
    <property type="entry name" value="Ribosomal_uL5_euk/arc-type"/>
</dbReference>
<dbReference type="Pfam" id="PF00281">
    <property type="entry name" value="Ribosomal_L5"/>
    <property type="match status" value="1"/>
</dbReference>
<proteinExistence type="inferred from homology"/>
<dbReference type="EC" id="3.1.3.16" evidence="3"/>
<evidence type="ECO:0000256" key="4">
    <source>
        <dbReference type="ARBA" id="ARBA00022980"/>
    </source>
</evidence>
<evidence type="ECO:0000259" key="11">
    <source>
        <dbReference type="Pfam" id="PF00673"/>
    </source>
</evidence>
<dbReference type="InterPro" id="IPR031309">
    <property type="entry name" value="Ribosomal_uL5_C"/>
</dbReference>
<dbReference type="EMBL" id="NCVQ01000004">
    <property type="protein sequence ID" value="PWZ34428.1"/>
    <property type="molecule type" value="Genomic_DNA"/>
</dbReference>
<accession>A0A3L6FNK2</accession>
<evidence type="ECO:0000259" key="10">
    <source>
        <dbReference type="Pfam" id="PF00481"/>
    </source>
</evidence>
<evidence type="ECO:0000256" key="6">
    <source>
        <dbReference type="ARBA" id="ARBA00047761"/>
    </source>
</evidence>
<dbReference type="Gene3D" id="3.60.40.10">
    <property type="entry name" value="PPM-type phosphatase domain"/>
    <property type="match status" value="1"/>
</dbReference>
<dbReference type="InterPro" id="IPR020929">
    <property type="entry name" value="Ribosomal_uL5_CS"/>
</dbReference>
<feature type="compositionally biased region" description="Basic and acidic residues" evidence="8">
    <location>
        <begin position="335"/>
        <end position="344"/>
    </location>
</feature>
<evidence type="ECO:0000313" key="13">
    <source>
        <dbReference type="Proteomes" id="UP000251960"/>
    </source>
</evidence>
<keyword evidence="4 12" id="KW-0689">Ribosomal protein</keyword>
<dbReference type="GO" id="GO:1990904">
    <property type="term" value="C:ribonucleoprotein complex"/>
    <property type="evidence" value="ECO:0007669"/>
    <property type="project" value="UniProtKB-KW"/>
</dbReference>
<dbReference type="GO" id="GO:0006412">
    <property type="term" value="P:translation"/>
    <property type="evidence" value="ECO:0007669"/>
    <property type="project" value="InterPro"/>
</dbReference>
<sequence>MNPCFLLETPNKHHKKEALALASLIDDEKKLSDCQFDLYRQSYVVACAAVYDKLPRSRRLDAVQSSCTVLSIIKWGASWLSPTSSTLGLFWTPHPTTTPSRRPAHRPPEAQPATVLDGYYLADEPGVHFVWQPNQESSVLVMSRAFDDYYIEDCGIILAPEVTQRMIDNSDQFVILATVRELDRTRPQNRIHWKTGTRGFLLLFFGEEKWEACSCRITEPFQILCKLPSRDPSLFTKTAKTFITWHLQSAMHLDAVTELADVHLFCSLRQGFPRSSWSAVIRSEASGDAVASPGTVIKRSKEELITFFRDIQTSIAECSRKASKRTRKQPPDPFQEVRRREEQSHGTGGGDSGTDDVSEGPRKVKSLEDMNVAGLRELARARRMRGYSKLKKGELIDRLRGATTNPASEKKQSNPMREMKVQKLVLNISVGESGDRLTRAAKVLEQLSGQSPVFSKARYTVRSFGIRRNEKIACYVTVRGEKAMQLLESGLKVKEYELLRRNFSDTGCFGFGIQEHIDLGIKYDPSTGIYGMDFYVVLERAGYRVARRRRCKSRVGIQHRVTKEDAMKWFQVKYEGVILNKAQANTS</sequence>
<comment type="subunit">
    <text evidence="2">Component of the large ribosomal subunit.</text>
</comment>
<feature type="compositionally biased region" description="Basic and acidic residues" evidence="8">
    <location>
        <begin position="359"/>
        <end position="368"/>
    </location>
</feature>
<dbReference type="InterPro" id="IPR031310">
    <property type="entry name" value="Ribosomal_uL5_N"/>
</dbReference>
<dbReference type="GO" id="GO:0004722">
    <property type="term" value="F:protein serine/threonine phosphatase activity"/>
    <property type="evidence" value="ECO:0007669"/>
    <property type="project" value="UniProtKB-EC"/>
</dbReference>
<protein>
    <recommendedName>
        <fullName evidence="3">protein-serine/threonine phosphatase</fullName>
        <ecNumber evidence="3">3.1.3.16</ecNumber>
    </recommendedName>
</protein>
<dbReference type="PROSITE" id="PS00358">
    <property type="entry name" value="RIBOSOMAL_L5"/>
    <property type="match status" value="1"/>
</dbReference>
<evidence type="ECO:0000259" key="9">
    <source>
        <dbReference type="Pfam" id="PF00281"/>
    </source>
</evidence>
<dbReference type="SUPFAM" id="SSF55282">
    <property type="entry name" value="RL5-like"/>
    <property type="match status" value="1"/>
</dbReference>
<evidence type="ECO:0000256" key="3">
    <source>
        <dbReference type="ARBA" id="ARBA00013081"/>
    </source>
</evidence>
<comment type="catalytic activity">
    <reaction evidence="7">
        <text>O-phospho-L-threonyl-[protein] + H2O = L-threonyl-[protein] + phosphate</text>
        <dbReference type="Rhea" id="RHEA:47004"/>
        <dbReference type="Rhea" id="RHEA-COMP:11060"/>
        <dbReference type="Rhea" id="RHEA-COMP:11605"/>
        <dbReference type="ChEBI" id="CHEBI:15377"/>
        <dbReference type="ChEBI" id="CHEBI:30013"/>
        <dbReference type="ChEBI" id="CHEBI:43474"/>
        <dbReference type="ChEBI" id="CHEBI:61977"/>
        <dbReference type="EC" id="3.1.3.16"/>
    </reaction>
</comment>
<dbReference type="Pfam" id="PF00673">
    <property type="entry name" value="Ribosomal_L5_C"/>
    <property type="match status" value="1"/>
</dbReference>
<dbReference type="GO" id="GO:0005840">
    <property type="term" value="C:ribosome"/>
    <property type="evidence" value="ECO:0007669"/>
    <property type="project" value="UniProtKB-KW"/>
</dbReference>
<organism evidence="12 13">
    <name type="scientific">Zea mays</name>
    <name type="common">Maize</name>
    <dbReference type="NCBI Taxonomy" id="4577"/>
    <lineage>
        <taxon>Eukaryota</taxon>
        <taxon>Viridiplantae</taxon>
        <taxon>Streptophyta</taxon>
        <taxon>Embryophyta</taxon>
        <taxon>Tracheophyta</taxon>
        <taxon>Spermatophyta</taxon>
        <taxon>Magnoliopsida</taxon>
        <taxon>Liliopsida</taxon>
        <taxon>Poales</taxon>
        <taxon>Poaceae</taxon>
        <taxon>PACMAD clade</taxon>
        <taxon>Panicoideae</taxon>
        <taxon>Andropogonodae</taxon>
        <taxon>Andropogoneae</taxon>
        <taxon>Tripsacinae</taxon>
        <taxon>Zea</taxon>
    </lineage>
</organism>
<evidence type="ECO:0000313" key="12">
    <source>
        <dbReference type="EMBL" id="PWZ34428.1"/>
    </source>
</evidence>
<comment type="catalytic activity">
    <reaction evidence="6">
        <text>O-phospho-L-seryl-[protein] + H2O = L-seryl-[protein] + phosphate</text>
        <dbReference type="Rhea" id="RHEA:20629"/>
        <dbReference type="Rhea" id="RHEA-COMP:9863"/>
        <dbReference type="Rhea" id="RHEA-COMP:11604"/>
        <dbReference type="ChEBI" id="CHEBI:15377"/>
        <dbReference type="ChEBI" id="CHEBI:29999"/>
        <dbReference type="ChEBI" id="CHEBI:43474"/>
        <dbReference type="ChEBI" id="CHEBI:83421"/>
        <dbReference type="EC" id="3.1.3.16"/>
    </reaction>
</comment>
<evidence type="ECO:0000256" key="5">
    <source>
        <dbReference type="ARBA" id="ARBA00023274"/>
    </source>
</evidence>
<comment type="caution">
    <text evidence="12">The sequence shown here is derived from an EMBL/GenBank/DDBJ whole genome shotgun (WGS) entry which is preliminary data.</text>
</comment>
<dbReference type="Proteomes" id="UP000251960">
    <property type="component" value="Chromosome 3"/>
</dbReference>
<dbReference type="Gene3D" id="3.30.1440.10">
    <property type="match status" value="1"/>
</dbReference>
<reference evidence="12 13" key="1">
    <citation type="journal article" date="2018" name="Nat. Genet.">
        <title>Extensive intraspecific gene order and gene structural variations between Mo17 and other maize genomes.</title>
        <authorList>
            <person name="Sun S."/>
            <person name="Zhou Y."/>
            <person name="Chen J."/>
            <person name="Shi J."/>
            <person name="Zhao H."/>
            <person name="Zhao H."/>
            <person name="Song W."/>
            <person name="Zhang M."/>
            <person name="Cui Y."/>
            <person name="Dong X."/>
            <person name="Liu H."/>
            <person name="Ma X."/>
            <person name="Jiao Y."/>
            <person name="Wang B."/>
            <person name="Wei X."/>
            <person name="Stein J.C."/>
            <person name="Glaubitz J.C."/>
            <person name="Lu F."/>
            <person name="Yu G."/>
            <person name="Liang C."/>
            <person name="Fengler K."/>
            <person name="Li B."/>
            <person name="Rafalski A."/>
            <person name="Schnable P.S."/>
            <person name="Ware D.H."/>
            <person name="Buckler E.S."/>
            <person name="Lai J."/>
        </authorList>
    </citation>
    <scope>NUCLEOTIDE SEQUENCE [LARGE SCALE GENOMIC DNA]</scope>
    <source>
        <strain evidence="13">cv. Missouri 17</strain>
        <tissue evidence="12">Seedling</tissue>
    </source>
</reference>
<dbReference type="InterPro" id="IPR036457">
    <property type="entry name" value="PPM-type-like_dom_sf"/>
</dbReference>
<feature type="domain" description="Large ribosomal subunit protein uL5 C-terminal" evidence="11">
    <location>
        <begin position="471"/>
        <end position="569"/>
    </location>
</feature>
<evidence type="ECO:0000256" key="7">
    <source>
        <dbReference type="ARBA" id="ARBA00048336"/>
    </source>
</evidence>
<dbReference type="NCBIfam" id="NF003258">
    <property type="entry name" value="PRK04219.1"/>
    <property type="match status" value="1"/>
</dbReference>